<feature type="transmembrane region" description="Helical" evidence="1">
    <location>
        <begin position="7"/>
        <end position="29"/>
    </location>
</feature>
<gene>
    <name evidence="2" type="ORF">CPAV1605_1203</name>
</gene>
<accession>A0A5E8CM71</accession>
<evidence type="ECO:0000313" key="2">
    <source>
        <dbReference type="EMBL" id="VVU95452.1"/>
    </source>
</evidence>
<evidence type="ECO:0008006" key="3">
    <source>
        <dbReference type="Google" id="ProtNLM"/>
    </source>
</evidence>
<organism evidence="2">
    <name type="scientific">seawater metagenome</name>
    <dbReference type="NCBI Taxonomy" id="1561972"/>
    <lineage>
        <taxon>unclassified sequences</taxon>
        <taxon>metagenomes</taxon>
        <taxon>ecological metagenomes</taxon>
    </lineage>
</organism>
<evidence type="ECO:0000256" key="1">
    <source>
        <dbReference type="SAM" id="Phobius"/>
    </source>
</evidence>
<keyword evidence="1" id="KW-0812">Transmembrane</keyword>
<dbReference type="AlphaFoldDB" id="A0A5E8CM71"/>
<proteinExistence type="predicted"/>
<name>A0A5E8CM71_9ZZZZ</name>
<sequence length="257" mass="30133">MTYEKKIVIGCILFLLFILFSISPGFLWVNFNKNLISVNQLQNVYIRDIKFLNLKECSKIKRIILKNKSLWIHRNILLATLGKASYMHDSMNQIVIKENNKMLLTMFPRIYNNLLEVLSKILERKVVFKKNTFLPGFHIFEESCLFNKNVTSFHVDLQYENINTLNCKTDKVISFTIPIDLPKDTSGLYMFQADKTCDKWSASKSKKALIEYSIGYLYLHDGNHYHIMKPSKIGKNEYRITLQGHGILCNGVWNIYW</sequence>
<dbReference type="EMBL" id="CABVLZ010000004">
    <property type="protein sequence ID" value="VVU95452.1"/>
    <property type="molecule type" value="Genomic_DNA"/>
</dbReference>
<keyword evidence="1" id="KW-1133">Transmembrane helix</keyword>
<protein>
    <recommendedName>
        <fullName evidence="3">Prolyl 4-hydroxylase alpha subunit Fe(2+) 2OG dioxygenase domain-containing protein</fullName>
    </recommendedName>
</protein>
<keyword evidence="1" id="KW-0472">Membrane</keyword>
<reference evidence="2" key="1">
    <citation type="submission" date="2019-09" db="EMBL/GenBank/DDBJ databases">
        <authorList>
            <person name="Needham M D."/>
        </authorList>
    </citation>
    <scope>NUCLEOTIDE SEQUENCE</scope>
</reference>